<evidence type="ECO:0000313" key="2">
    <source>
        <dbReference type="Ensembl" id="ENSCCRP00010018665.1"/>
    </source>
</evidence>
<proteinExistence type="predicted"/>
<accession>A0A8C1IJW3</accession>
<reference evidence="2" key="1">
    <citation type="submission" date="2025-08" db="UniProtKB">
        <authorList>
            <consortium name="Ensembl"/>
        </authorList>
    </citation>
    <scope>IDENTIFICATION</scope>
</reference>
<reference evidence="2" key="2">
    <citation type="submission" date="2025-09" db="UniProtKB">
        <authorList>
            <consortium name="Ensembl"/>
        </authorList>
    </citation>
    <scope>IDENTIFICATION</scope>
</reference>
<feature type="compositionally biased region" description="Polar residues" evidence="1">
    <location>
        <begin position="119"/>
        <end position="136"/>
    </location>
</feature>
<feature type="region of interest" description="Disordered" evidence="1">
    <location>
        <begin position="348"/>
        <end position="420"/>
    </location>
</feature>
<feature type="compositionally biased region" description="Basic and acidic residues" evidence="1">
    <location>
        <begin position="106"/>
        <end position="116"/>
    </location>
</feature>
<feature type="region of interest" description="Disordered" evidence="1">
    <location>
        <begin position="106"/>
        <end position="169"/>
    </location>
</feature>
<dbReference type="Proteomes" id="UP000694427">
    <property type="component" value="Unplaced"/>
</dbReference>
<dbReference type="GO" id="GO:0030336">
    <property type="term" value="P:negative regulation of cell migration"/>
    <property type="evidence" value="ECO:0007669"/>
    <property type="project" value="InterPro"/>
</dbReference>
<keyword evidence="3" id="KW-1185">Reference proteome</keyword>
<organism evidence="2 3">
    <name type="scientific">Cyprinus carpio</name>
    <name type="common">Common carp</name>
    <dbReference type="NCBI Taxonomy" id="7962"/>
    <lineage>
        <taxon>Eukaryota</taxon>
        <taxon>Metazoa</taxon>
        <taxon>Chordata</taxon>
        <taxon>Craniata</taxon>
        <taxon>Vertebrata</taxon>
        <taxon>Euteleostomi</taxon>
        <taxon>Actinopterygii</taxon>
        <taxon>Neopterygii</taxon>
        <taxon>Teleostei</taxon>
        <taxon>Ostariophysi</taxon>
        <taxon>Cypriniformes</taxon>
        <taxon>Cyprinidae</taxon>
        <taxon>Cyprininae</taxon>
        <taxon>Cyprinus</taxon>
    </lineage>
</organism>
<dbReference type="PANTHER" id="PTHR34831">
    <property type="entry name" value="MIGRATION AND INVASION-INHIBITORY PROTEIN"/>
    <property type="match status" value="1"/>
</dbReference>
<feature type="compositionally biased region" description="Basic residues" evidence="1">
    <location>
        <begin position="138"/>
        <end position="151"/>
    </location>
</feature>
<evidence type="ECO:0000256" key="1">
    <source>
        <dbReference type="SAM" id="MobiDB-lite"/>
    </source>
</evidence>
<dbReference type="Pfam" id="PF15734">
    <property type="entry name" value="MIIP"/>
    <property type="match status" value="1"/>
</dbReference>
<sequence>MAAFEQIDALRKQNKYFLRKLKKQTEQLRQLTLSCPDKVDETHSSVYEAFIAESGPHRAPLTERNGAQPPRASLSTAATTTKTPKTPGQSVKTELCCLIRYVGERDHEVPTPDPHKTKPTQSLDLSTYSSLLQDTANSRRKGQSRSVRLKLSKSAPLSPCDQRETDSTTTARLEMDPISERNIRPLLGYDWIAGLVDAESSLEDRSEQFFSDLGRFRLANRDECVHSLLSGFPSAADLASSSFDSDVLQPPTDSHQCTFCYRINSRLFAVPLDAQAACPVCKMLKSKHPQTQREPALIRVSIPRSTLLPAYKYKAHRRCSFDPSDSLGLPSHCLSGWSNPTLNSGSQMSGLDLRGSVAKPAPTGGSASSWIDNEPDSSLPNASRHGHSDQLQNVVRLPRYRFQQSDPKRPQPHGRSYTLE</sequence>
<feature type="compositionally biased region" description="Polar residues" evidence="1">
    <location>
        <begin position="365"/>
        <end position="381"/>
    </location>
</feature>
<feature type="region of interest" description="Disordered" evidence="1">
    <location>
        <begin position="53"/>
        <end position="89"/>
    </location>
</feature>
<dbReference type="Ensembl" id="ENSCCRT00010020376.1">
    <property type="protein sequence ID" value="ENSCCRP00010018665.1"/>
    <property type="gene ID" value="ENSCCRG00010008032.1"/>
</dbReference>
<name>A0A8C1IJW3_CYPCA</name>
<dbReference type="InterPro" id="IPR031466">
    <property type="entry name" value="MIIP"/>
</dbReference>
<evidence type="ECO:0000313" key="3">
    <source>
        <dbReference type="Proteomes" id="UP000694427"/>
    </source>
</evidence>
<protein>
    <submittedName>
        <fullName evidence="2">Migration and invasion inhibitory protein</fullName>
    </submittedName>
</protein>
<dbReference type="GO" id="GO:0010972">
    <property type="term" value="P:negative regulation of G2/M transition of mitotic cell cycle"/>
    <property type="evidence" value="ECO:0007669"/>
    <property type="project" value="InterPro"/>
</dbReference>
<dbReference type="AlphaFoldDB" id="A0A8C1IJW3"/>
<dbReference type="PANTHER" id="PTHR34831:SF1">
    <property type="entry name" value="MIGRATION AND INVASION-INHIBITORY PROTEIN"/>
    <property type="match status" value="1"/>
</dbReference>
<feature type="compositionally biased region" description="Low complexity" evidence="1">
    <location>
        <begin position="76"/>
        <end position="87"/>
    </location>
</feature>